<accession>A0ABU3I8Q8</accession>
<evidence type="ECO:0000313" key="2">
    <source>
        <dbReference type="EMBL" id="MDT3766748.1"/>
    </source>
</evidence>
<sequence length="268" mass="28250">MLRHPRRRTTGKNTESVGSLARRAVAVSAVAFLTLGLAACSNSTAPQSDAPSTASASAPARAPASPQPQYKLNDLTGEQIDQKLAGISVGEYPLHVDQDSASLTESIKSETDSGQSYYLRDVSVDPDNCAPDTERWLDIDFTNTITLAAAAATEDNSIIVSVFRFDNGGLDKAAKKYEDVSKQCPTKTVNKPGTPPTKVSTKVTDVDLPGTEPAFGVEKTVEGTFSGQNEKAVHAVVGNAFVTVSSGSDNATIDGLTEVAEQVLKNFQ</sequence>
<keyword evidence="3" id="KW-1185">Reference proteome</keyword>
<feature type="region of interest" description="Disordered" evidence="1">
    <location>
        <begin position="43"/>
        <end position="72"/>
    </location>
</feature>
<dbReference type="Proteomes" id="UP001247542">
    <property type="component" value="Unassembled WGS sequence"/>
</dbReference>
<protein>
    <recommendedName>
        <fullName evidence="4">Sensor domain-containing protein</fullName>
    </recommendedName>
</protein>
<dbReference type="RefSeq" id="WP_313271883.1">
    <property type="nucleotide sequence ID" value="NZ_JASXSX010000001.1"/>
</dbReference>
<name>A0ABU3I8Q8_9ACTO</name>
<feature type="compositionally biased region" description="Low complexity" evidence="1">
    <location>
        <begin position="43"/>
        <end position="69"/>
    </location>
</feature>
<evidence type="ECO:0000313" key="3">
    <source>
        <dbReference type="Proteomes" id="UP001247542"/>
    </source>
</evidence>
<comment type="caution">
    <text evidence="2">The sequence shown here is derived from an EMBL/GenBank/DDBJ whole genome shotgun (WGS) entry which is preliminary data.</text>
</comment>
<evidence type="ECO:0000256" key="1">
    <source>
        <dbReference type="SAM" id="MobiDB-lite"/>
    </source>
</evidence>
<evidence type="ECO:0008006" key="4">
    <source>
        <dbReference type="Google" id="ProtNLM"/>
    </source>
</evidence>
<dbReference type="EMBL" id="JASXSX010000001">
    <property type="protein sequence ID" value="MDT3766748.1"/>
    <property type="molecule type" value="Genomic_DNA"/>
</dbReference>
<reference evidence="2 3" key="1">
    <citation type="submission" date="2023-06" db="EMBL/GenBank/DDBJ databases">
        <title>Draft genome sequence of Gleimia hominis type strain CCUG 57540T.</title>
        <authorList>
            <person name="Salva-Serra F."/>
            <person name="Cardew S."/>
            <person name="Jensie Markopoulos S."/>
            <person name="Ohlen M."/>
            <person name="Inganas E."/>
            <person name="Svensson-Stadler L."/>
            <person name="Moore E.R.B."/>
        </authorList>
    </citation>
    <scope>NUCLEOTIDE SEQUENCE [LARGE SCALE GENOMIC DNA]</scope>
    <source>
        <strain evidence="2 3">CCUG 57540</strain>
    </source>
</reference>
<organism evidence="2 3">
    <name type="scientific">Gleimia hominis</name>
    <dbReference type="NCBI Taxonomy" id="595468"/>
    <lineage>
        <taxon>Bacteria</taxon>
        <taxon>Bacillati</taxon>
        <taxon>Actinomycetota</taxon>
        <taxon>Actinomycetes</taxon>
        <taxon>Actinomycetales</taxon>
        <taxon>Actinomycetaceae</taxon>
        <taxon>Gleimia</taxon>
    </lineage>
</organism>
<proteinExistence type="predicted"/>
<gene>
    <name evidence="2" type="ORF">QS713_01530</name>
</gene>